<accession>A0A544QMH6</accession>
<proteinExistence type="predicted"/>
<dbReference type="OrthoDB" id="350659at2157"/>
<dbReference type="RefSeq" id="WP_142443236.1">
    <property type="nucleotide sequence ID" value="NZ_SESI01000002.1"/>
</dbReference>
<comment type="caution">
    <text evidence="1">The sequence shown here is derived from an EMBL/GenBank/DDBJ whole genome shotgun (WGS) entry which is preliminary data.</text>
</comment>
<organism evidence="1 2">
    <name type="scientific">Halonotius roseus</name>
    <dbReference type="NCBI Taxonomy" id="2511997"/>
    <lineage>
        <taxon>Archaea</taxon>
        <taxon>Methanobacteriati</taxon>
        <taxon>Methanobacteriota</taxon>
        <taxon>Stenosarchaea group</taxon>
        <taxon>Halobacteria</taxon>
        <taxon>Halobacteriales</taxon>
        <taxon>Haloferacaceae</taxon>
        <taxon>Halonotius</taxon>
    </lineage>
</organism>
<name>A0A544QMH6_9EURY</name>
<reference evidence="1 2" key="1">
    <citation type="submission" date="2019-02" db="EMBL/GenBank/DDBJ databases">
        <title>Halonotius sp. a new haloqrchaeon isolated from saline water.</title>
        <authorList>
            <person name="Duran-Viseras A."/>
            <person name="Sanchez-Porro C."/>
            <person name="Ventosa A."/>
        </authorList>
    </citation>
    <scope>NUCLEOTIDE SEQUENCE [LARGE SCALE GENOMIC DNA]</scope>
    <source>
        <strain evidence="1 2">F9-27</strain>
    </source>
</reference>
<sequence>MKRRALLSTALGTTIVTFGCLGVGRGQDGEGTTVEIIPRNHTDQEVSLQVAVYAMDGSLLLDHTYVLPGGQGDESKGVENRVDHLVVSIDGGSKRRHEYAPNTINCSRDGEDVQILVESDGISFAYSC</sequence>
<gene>
    <name evidence="1" type="ORF">EWF95_06345</name>
</gene>
<keyword evidence="2" id="KW-1185">Reference proteome</keyword>
<dbReference type="AlphaFoldDB" id="A0A544QMH6"/>
<dbReference type="PROSITE" id="PS51257">
    <property type="entry name" value="PROKAR_LIPOPROTEIN"/>
    <property type="match status" value="1"/>
</dbReference>
<evidence type="ECO:0000313" key="2">
    <source>
        <dbReference type="Proteomes" id="UP000315385"/>
    </source>
</evidence>
<dbReference type="Proteomes" id="UP000315385">
    <property type="component" value="Unassembled WGS sequence"/>
</dbReference>
<protein>
    <submittedName>
        <fullName evidence="1">Uncharacterized protein</fullName>
    </submittedName>
</protein>
<dbReference type="EMBL" id="SESI01000002">
    <property type="protein sequence ID" value="TQQ80112.1"/>
    <property type="molecule type" value="Genomic_DNA"/>
</dbReference>
<evidence type="ECO:0000313" key="1">
    <source>
        <dbReference type="EMBL" id="TQQ80112.1"/>
    </source>
</evidence>